<dbReference type="Pfam" id="PF00196">
    <property type="entry name" value="GerE"/>
    <property type="match status" value="1"/>
</dbReference>
<dbReference type="SUPFAM" id="SSF52540">
    <property type="entry name" value="P-loop containing nucleoside triphosphate hydrolases"/>
    <property type="match status" value="1"/>
</dbReference>
<dbReference type="AlphaFoldDB" id="A0A4R2JZ25"/>
<dbReference type="Gene3D" id="1.25.40.10">
    <property type="entry name" value="Tetratricopeptide repeat domain"/>
    <property type="match status" value="2"/>
</dbReference>
<evidence type="ECO:0000259" key="1">
    <source>
        <dbReference type="PROSITE" id="PS50043"/>
    </source>
</evidence>
<dbReference type="SMART" id="SM00421">
    <property type="entry name" value="HTH_LUXR"/>
    <property type="match status" value="1"/>
</dbReference>
<gene>
    <name evidence="2" type="ORF">EV192_102837</name>
</gene>
<name>A0A4R2JZ25_9PSEU</name>
<dbReference type="Proteomes" id="UP000295680">
    <property type="component" value="Unassembled WGS sequence"/>
</dbReference>
<dbReference type="RefSeq" id="WP_132114657.1">
    <property type="nucleotide sequence ID" value="NZ_SLWS01000002.1"/>
</dbReference>
<dbReference type="GO" id="GO:0003677">
    <property type="term" value="F:DNA binding"/>
    <property type="evidence" value="ECO:0007669"/>
    <property type="project" value="InterPro"/>
</dbReference>
<dbReference type="Gene3D" id="3.40.50.300">
    <property type="entry name" value="P-loop containing nucleotide triphosphate hydrolases"/>
    <property type="match status" value="1"/>
</dbReference>
<dbReference type="InterPro" id="IPR016032">
    <property type="entry name" value="Sig_transdc_resp-reg_C-effctor"/>
</dbReference>
<dbReference type="PRINTS" id="PR00038">
    <property type="entry name" value="HTHLUXR"/>
</dbReference>
<dbReference type="OrthoDB" id="9812579at2"/>
<dbReference type="SUPFAM" id="SSF48452">
    <property type="entry name" value="TPR-like"/>
    <property type="match status" value="2"/>
</dbReference>
<feature type="domain" description="HTH luxR-type" evidence="1">
    <location>
        <begin position="890"/>
        <end position="954"/>
    </location>
</feature>
<dbReference type="InterPro" id="IPR000792">
    <property type="entry name" value="Tscrpt_reg_LuxR_C"/>
</dbReference>
<keyword evidence="3" id="KW-1185">Reference proteome</keyword>
<dbReference type="PANTHER" id="PTHR47691:SF3">
    <property type="entry name" value="HTH-TYPE TRANSCRIPTIONAL REGULATOR RV0890C-RELATED"/>
    <property type="match status" value="1"/>
</dbReference>
<protein>
    <submittedName>
        <fullName evidence="2">Putative ATPase</fullName>
    </submittedName>
</protein>
<dbReference type="EMBL" id="SLWS01000002">
    <property type="protein sequence ID" value="TCO62698.1"/>
    <property type="molecule type" value="Genomic_DNA"/>
</dbReference>
<evidence type="ECO:0000313" key="2">
    <source>
        <dbReference type="EMBL" id="TCO62698.1"/>
    </source>
</evidence>
<dbReference type="SUPFAM" id="SSF55073">
    <property type="entry name" value="Nucleotide cyclase"/>
    <property type="match status" value="1"/>
</dbReference>
<dbReference type="PRINTS" id="PR00364">
    <property type="entry name" value="DISEASERSIST"/>
</dbReference>
<dbReference type="PROSITE" id="PS50043">
    <property type="entry name" value="HTH_LUXR_2"/>
    <property type="match status" value="1"/>
</dbReference>
<dbReference type="PROSITE" id="PS00622">
    <property type="entry name" value="HTH_LUXR_1"/>
    <property type="match status" value="1"/>
</dbReference>
<evidence type="ECO:0000313" key="3">
    <source>
        <dbReference type="Proteomes" id="UP000295680"/>
    </source>
</evidence>
<dbReference type="CDD" id="cd06170">
    <property type="entry name" value="LuxR_C_like"/>
    <property type="match status" value="1"/>
</dbReference>
<accession>A0A4R2JZ25</accession>
<dbReference type="InterPro" id="IPR011990">
    <property type="entry name" value="TPR-like_helical_dom_sf"/>
</dbReference>
<comment type="caution">
    <text evidence="2">The sequence shown here is derived from an EMBL/GenBank/DDBJ whole genome shotgun (WGS) entry which is preliminary data.</text>
</comment>
<sequence length="954" mass="103419">MVTALCVETDISVFGTAGEALAAATQRRTTSRARMALHTGDAVEPVRRRCLRLCEIANESQTLISAQTAAELHDIELFDLGIHRLRDLASAARVYSLDGDAEPRSLDAVPNNLPVQATSFVGRRAEAEAIRRLLRSDGLVTLTGPGGGGKTRLAAQVSADDAQRWPGGVWWVELASVVGEVAEAVASAVGVLVEPRVGALRSLTAELRERKALVCLDNCEHVLDAAAEVAAALTTECPEVTVLATSREPLGIPGETVWLVPTLANDEAVALFLERAEAVRPGFDADASVVRTMCTRLDGIPLAIELAAAWLRTLTPQQIEASLDDRFALLVRGPRGAAARQQTLAASVDWSHELLAEADRVVLRRLSVFAGSFTLAAANAVCGHDVLAAIGRLVDKSLVAAEEARFRLLETIREYASARLAEAGEADDTRDRHVTYYLDLAEAAEPELGRDRDRWRSIVEPERDNVRAALDWALAAADPTRGRRLAASLAWLWNINARGHEGMAYLRRAIDLAPDDRTSLQVRLLVGIAEVADTTAPLETFAQDGVDIATELGDERLRARCLGLLALERLAADFDESWELCLRAEQGDEYTRDSARVLRGIILVLRDRYDEALALLAEAVEGLVRRADRGIAATAFEFMSSAALYTGEIGKAKDWAARAVATAEPMGDFHRVGMARSQLALAHCFAGEIDAGMRVMEPFLRLVAGTSAFVPGMARAMGELHFWRGEVAEALTWYQGDMRLGDMYITALNASALARALRVNARTDEARDVLERTVELARRGGMNRIVADALEQQAFLASPDQAVELHHQALAIRVEHGLRTFYVDSLDALAPLMAKPDDATRVLAASTQARREMGYPRRPADAVDAVDGLVMSLDDAVAFVRRTRGSRGRPTSGWDSLTPTELEVVRLAVAGLNNPEIGTRLFMSRGTVKTHLSHVYAKLGIANRTELATLAAAR</sequence>
<dbReference type="InterPro" id="IPR027417">
    <property type="entry name" value="P-loop_NTPase"/>
</dbReference>
<dbReference type="SUPFAM" id="SSF46894">
    <property type="entry name" value="C-terminal effector domain of the bipartite response regulators"/>
    <property type="match status" value="1"/>
</dbReference>
<dbReference type="InterPro" id="IPR029787">
    <property type="entry name" value="Nucleotide_cyclase"/>
</dbReference>
<reference evidence="2 3" key="1">
    <citation type="submission" date="2019-03" db="EMBL/GenBank/DDBJ databases">
        <title>Genomic Encyclopedia of Type Strains, Phase IV (KMG-IV): sequencing the most valuable type-strain genomes for metagenomic binning, comparative biology and taxonomic classification.</title>
        <authorList>
            <person name="Goeker M."/>
        </authorList>
    </citation>
    <scope>NUCLEOTIDE SEQUENCE [LARGE SCALE GENOMIC DNA]</scope>
    <source>
        <strain evidence="2 3">DSM 45934</strain>
    </source>
</reference>
<dbReference type="GO" id="GO:0006355">
    <property type="term" value="P:regulation of DNA-templated transcription"/>
    <property type="evidence" value="ECO:0007669"/>
    <property type="project" value="InterPro"/>
</dbReference>
<dbReference type="Gene3D" id="1.10.10.10">
    <property type="entry name" value="Winged helix-like DNA-binding domain superfamily/Winged helix DNA-binding domain"/>
    <property type="match status" value="1"/>
</dbReference>
<organism evidence="2 3">
    <name type="scientific">Actinocrispum wychmicini</name>
    <dbReference type="NCBI Taxonomy" id="1213861"/>
    <lineage>
        <taxon>Bacteria</taxon>
        <taxon>Bacillati</taxon>
        <taxon>Actinomycetota</taxon>
        <taxon>Actinomycetes</taxon>
        <taxon>Pseudonocardiales</taxon>
        <taxon>Pseudonocardiaceae</taxon>
        <taxon>Actinocrispum</taxon>
    </lineage>
</organism>
<proteinExistence type="predicted"/>
<dbReference type="InterPro" id="IPR036388">
    <property type="entry name" value="WH-like_DNA-bd_sf"/>
</dbReference>
<dbReference type="PANTHER" id="PTHR47691">
    <property type="entry name" value="REGULATOR-RELATED"/>
    <property type="match status" value="1"/>
</dbReference>